<dbReference type="EC" id="2.3.1.275" evidence="10"/>
<dbReference type="GO" id="GO:0005886">
    <property type="term" value="C:plasma membrane"/>
    <property type="evidence" value="ECO:0007669"/>
    <property type="project" value="UniProtKB-SubCell"/>
</dbReference>
<keyword evidence="5 10" id="KW-1133">Transmembrane helix</keyword>
<keyword evidence="11" id="KW-0012">Acyltransferase</keyword>
<evidence type="ECO:0000256" key="6">
    <source>
        <dbReference type="ARBA" id="ARBA00023098"/>
    </source>
</evidence>
<dbReference type="RefSeq" id="WP_073182727.1">
    <property type="nucleotide sequence ID" value="NZ_FQXI01000001.1"/>
</dbReference>
<dbReference type="PANTHER" id="PTHR30309:SF0">
    <property type="entry name" value="GLYCEROL-3-PHOSPHATE ACYLTRANSFERASE-RELATED"/>
    <property type="match status" value="1"/>
</dbReference>
<evidence type="ECO:0000256" key="4">
    <source>
        <dbReference type="ARBA" id="ARBA00022692"/>
    </source>
</evidence>
<accession>A0A1M5NVQ1</accession>
<feature type="transmembrane region" description="Helical" evidence="10">
    <location>
        <begin position="162"/>
        <end position="179"/>
    </location>
</feature>
<dbReference type="GO" id="GO:0043772">
    <property type="term" value="F:acyl-phosphate glycerol-3-phosphate acyltransferase activity"/>
    <property type="evidence" value="ECO:0007669"/>
    <property type="project" value="UniProtKB-UniRule"/>
</dbReference>
<comment type="function">
    <text evidence="10">Catalyzes the transfer of an acyl group from acyl-phosphate (acyl-PO(4)) to glycerol-3-phosphate (G3P) to form lysophosphatidic acid (LPA). This enzyme utilizes acyl-phosphate as fatty acyl donor, but not acyl-CoA or acyl-ACP.</text>
</comment>
<dbReference type="GO" id="GO:0008654">
    <property type="term" value="P:phospholipid biosynthetic process"/>
    <property type="evidence" value="ECO:0007669"/>
    <property type="project" value="UniProtKB-UniRule"/>
</dbReference>
<proteinExistence type="inferred from homology"/>
<keyword evidence="9 10" id="KW-1208">Phospholipid metabolism</keyword>
<evidence type="ECO:0000256" key="10">
    <source>
        <dbReference type="HAMAP-Rule" id="MF_01043"/>
    </source>
</evidence>
<keyword evidence="8 10" id="KW-0594">Phospholipid biosynthesis</keyword>
<evidence type="ECO:0000313" key="11">
    <source>
        <dbReference type="EMBL" id="SHG93269.1"/>
    </source>
</evidence>
<comment type="catalytic activity">
    <reaction evidence="10">
        <text>an acyl phosphate + sn-glycerol 3-phosphate = a 1-acyl-sn-glycero-3-phosphate + phosphate</text>
        <dbReference type="Rhea" id="RHEA:34075"/>
        <dbReference type="ChEBI" id="CHEBI:43474"/>
        <dbReference type="ChEBI" id="CHEBI:57597"/>
        <dbReference type="ChEBI" id="CHEBI:57970"/>
        <dbReference type="ChEBI" id="CHEBI:59918"/>
        <dbReference type="EC" id="2.3.1.275"/>
    </reaction>
</comment>
<keyword evidence="12" id="KW-1185">Reference proteome</keyword>
<evidence type="ECO:0000256" key="9">
    <source>
        <dbReference type="ARBA" id="ARBA00023264"/>
    </source>
</evidence>
<feature type="transmembrane region" description="Helical" evidence="10">
    <location>
        <begin position="81"/>
        <end position="99"/>
    </location>
</feature>
<evidence type="ECO:0000256" key="5">
    <source>
        <dbReference type="ARBA" id="ARBA00022989"/>
    </source>
</evidence>
<dbReference type="EMBL" id="FQXI01000001">
    <property type="protein sequence ID" value="SHG93269.1"/>
    <property type="molecule type" value="Genomic_DNA"/>
</dbReference>
<protein>
    <recommendedName>
        <fullName evidence="10">Glycerol-3-phosphate acyltransferase</fullName>
    </recommendedName>
    <alternativeName>
        <fullName evidence="10">Acyl-PO4 G3P acyltransferase</fullName>
    </alternativeName>
    <alternativeName>
        <fullName evidence="10">Acyl-phosphate--glycerol-3-phosphate acyltransferase</fullName>
    </alternativeName>
    <alternativeName>
        <fullName evidence="10">G3P acyltransferase</fullName>
        <shortName evidence="10">GPAT</shortName>
        <ecNumber evidence="10">2.3.1.275</ecNumber>
    </alternativeName>
    <alternativeName>
        <fullName evidence="10">Lysophosphatidic acid synthase</fullName>
        <shortName evidence="10">LPA synthase</shortName>
    </alternativeName>
</protein>
<comment type="pathway">
    <text evidence="10">Lipid metabolism; phospholipid metabolism.</text>
</comment>
<keyword evidence="4 10" id="KW-0812">Transmembrane</keyword>
<comment type="subunit">
    <text evidence="10">Probably interacts with PlsX.</text>
</comment>
<comment type="similarity">
    <text evidence="10">Belongs to the PlsY family.</text>
</comment>
<evidence type="ECO:0000256" key="1">
    <source>
        <dbReference type="ARBA" id="ARBA00022475"/>
    </source>
</evidence>
<dbReference type="SMART" id="SM01207">
    <property type="entry name" value="G3P_acyltransf"/>
    <property type="match status" value="1"/>
</dbReference>
<dbReference type="HAMAP" id="MF_01043">
    <property type="entry name" value="PlsY"/>
    <property type="match status" value="1"/>
</dbReference>
<comment type="subcellular location">
    <subcellularLocation>
        <location evidence="10">Cell membrane</location>
        <topology evidence="10">Multi-pass membrane protein</topology>
    </subcellularLocation>
</comment>
<dbReference type="OrthoDB" id="9777124at2"/>
<dbReference type="NCBIfam" id="TIGR00023">
    <property type="entry name" value="glycerol-3-phosphate 1-O-acyltransferase PlsY"/>
    <property type="match status" value="1"/>
</dbReference>
<gene>
    <name evidence="10" type="primary">plsY</name>
    <name evidence="11" type="ORF">SAMN02745245_00075</name>
</gene>
<evidence type="ECO:0000256" key="3">
    <source>
        <dbReference type="ARBA" id="ARBA00022679"/>
    </source>
</evidence>
<evidence type="ECO:0000256" key="2">
    <source>
        <dbReference type="ARBA" id="ARBA00022516"/>
    </source>
</evidence>
<evidence type="ECO:0000256" key="7">
    <source>
        <dbReference type="ARBA" id="ARBA00023136"/>
    </source>
</evidence>
<dbReference type="AlphaFoldDB" id="A0A1M5NVQ1"/>
<dbReference type="UniPathway" id="UPA00085"/>
<dbReference type="STRING" id="1120995.SAMN02745245_00075"/>
<feature type="transmembrane region" description="Helical" evidence="10">
    <location>
        <begin position="52"/>
        <end position="74"/>
    </location>
</feature>
<feature type="transmembrane region" description="Helical" evidence="10">
    <location>
        <begin position="139"/>
        <end position="156"/>
    </location>
</feature>
<name>A0A1M5NVQ1_9FIRM</name>
<dbReference type="Proteomes" id="UP000184032">
    <property type="component" value="Unassembled WGS sequence"/>
</dbReference>
<dbReference type="PANTHER" id="PTHR30309">
    <property type="entry name" value="INNER MEMBRANE PROTEIN YGIH"/>
    <property type="match status" value="1"/>
</dbReference>
<feature type="transmembrane region" description="Helical" evidence="10">
    <location>
        <begin position="111"/>
        <end position="132"/>
    </location>
</feature>
<dbReference type="Pfam" id="PF02660">
    <property type="entry name" value="G3P_acyltransf"/>
    <property type="match status" value="1"/>
</dbReference>
<dbReference type="InterPro" id="IPR003811">
    <property type="entry name" value="G3P_acylTferase_PlsY"/>
</dbReference>
<organism evidence="11 12">
    <name type="scientific">Anaerosphaera aminiphila DSM 21120</name>
    <dbReference type="NCBI Taxonomy" id="1120995"/>
    <lineage>
        <taxon>Bacteria</taxon>
        <taxon>Bacillati</taxon>
        <taxon>Bacillota</taxon>
        <taxon>Tissierellia</taxon>
        <taxon>Tissierellales</taxon>
        <taxon>Peptoniphilaceae</taxon>
        <taxon>Anaerosphaera</taxon>
    </lineage>
</organism>
<evidence type="ECO:0000313" key="12">
    <source>
        <dbReference type="Proteomes" id="UP000184032"/>
    </source>
</evidence>
<keyword evidence="6 10" id="KW-0443">Lipid metabolism</keyword>
<sequence>MKFLFCLLLSYLIGTISGSYIIGSKVLNIDIRNYGSKNAGTTNAMRVLGKKWGVITFIIDFLKGILVVVISKYIFLFSNQYILFMILACIVGHDYPFYMKFKGGKGVATTLGAFAVFNFKLAFICWLIWMFLILTTKMVSLASIGFLLSIIVLFTLLGDYDVYCDITIFVICGLGIYRHKSNIKRILSKTENKIGNRRKK</sequence>
<keyword evidence="7 10" id="KW-0472">Membrane</keyword>
<keyword evidence="1 10" id="KW-1003">Cell membrane</keyword>
<keyword evidence="3 10" id="KW-0808">Transferase</keyword>
<reference evidence="11 12" key="1">
    <citation type="submission" date="2016-11" db="EMBL/GenBank/DDBJ databases">
        <authorList>
            <person name="Jaros S."/>
            <person name="Januszkiewicz K."/>
            <person name="Wedrychowicz H."/>
        </authorList>
    </citation>
    <scope>NUCLEOTIDE SEQUENCE [LARGE SCALE GENOMIC DNA]</scope>
    <source>
        <strain evidence="11 12">DSM 21120</strain>
    </source>
</reference>
<keyword evidence="2 10" id="KW-0444">Lipid biosynthesis</keyword>
<evidence type="ECO:0000256" key="8">
    <source>
        <dbReference type="ARBA" id="ARBA00023209"/>
    </source>
</evidence>